<evidence type="ECO:0000256" key="2">
    <source>
        <dbReference type="ARBA" id="ARBA00023125"/>
    </source>
</evidence>
<accession>A0A4S3MQP2</accession>
<comment type="caution">
    <text evidence="5">The sequence shown here is derived from an EMBL/GenBank/DDBJ whole genome shotgun (WGS) entry which is preliminary data.</text>
</comment>
<dbReference type="EMBL" id="SSND01000001">
    <property type="protein sequence ID" value="THD84404.1"/>
    <property type="molecule type" value="Genomic_DNA"/>
</dbReference>
<sequence>MPALAKGSRKSYDEGCIAAHALDLIGDRWALLVARELMLGPRRFSAIRAGLPGISANVLTQRLDEMEQAGLVDRTTLPEDARATVYGLTRAGQGLWPVLKALCLWGVGQPGHDPSKHISPTALMLSMRALCARDRAGRHLVTVRLGAEGFTIRTAPGAYEVRRERAERAPLRFAGTPCQMARAVYGPAPLADLVAAGMIGFEGNPEEGQRFVDLFALRPPPAVSDRAVDPGGQMDEAFG</sequence>
<feature type="domain" description="HTH hxlR-type" evidence="4">
    <location>
        <begin position="16"/>
        <end position="114"/>
    </location>
</feature>
<dbReference type="AlphaFoldDB" id="A0A4S3MQP2"/>
<dbReference type="RefSeq" id="WP_136392785.1">
    <property type="nucleotide sequence ID" value="NZ_SSND01000001.1"/>
</dbReference>
<reference evidence="5 6" key="1">
    <citation type="submission" date="2019-04" db="EMBL/GenBank/DDBJ databases">
        <title>Draft genome sequence of Gemmobacter aestuarii sp. nov.</title>
        <authorList>
            <person name="Hameed A."/>
            <person name="Lin S.-Y."/>
            <person name="Shahina M."/>
            <person name="Lai W.-A."/>
            <person name="Young C.-C."/>
        </authorList>
    </citation>
    <scope>NUCLEOTIDE SEQUENCE [LARGE SCALE GENOMIC DNA]</scope>
    <source>
        <strain evidence="5 6">CC-PW-75</strain>
    </source>
</reference>
<gene>
    <name evidence="5" type="ORF">E7811_01235</name>
</gene>
<evidence type="ECO:0000256" key="3">
    <source>
        <dbReference type="ARBA" id="ARBA00023163"/>
    </source>
</evidence>
<keyword evidence="3" id="KW-0804">Transcription</keyword>
<evidence type="ECO:0000313" key="6">
    <source>
        <dbReference type="Proteomes" id="UP000309450"/>
    </source>
</evidence>
<dbReference type="InterPro" id="IPR002577">
    <property type="entry name" value="HTH_HxlR"/>
</dbReference>
<dbReference type="Gene3D" id="1.10.10.10">
    <property type="entry name" value="Winged helix-like DNA-binding domain superfamily/Winged helix DNA-binding domain"/>
    <property type="match status" value="1"/>
</dbReference>
<dbReference type="PANTHER" id="PTHR33204:SF18">
    <property type="entry name" value="TRANSCRIPTIONAL REGULATORY PROTEIN"/>
    <property type="match status" value="1"/>
</dbReference>
<dbReference type="InterPro" id="IPR036388">
    <property type="entry name" value="WH-like_DNA-bd_sf"/>
</dbReference>
<dbReference type="CDD" id="cd00090">
    <property type="entry name" value="HTH_ARSR"/>
    <property type="match status" value="1"/>
</dbReference>
<dbReference type="InterPro" id="IPR011991">
    <property type="entry name" value="ArsR-like_HTH"/>
</dbReference>
<name>A0A4S3MQP2_9RHOB</name>
<dbReference type="Proteomes" id="UP000309450">
    <property type="component" value="Unassembled WGS sequence"/>
</dbReference>
<evidence type="ECO:0000259" key="4">
    <source>
        <dbReference type="PROSITE" id="PS51118"/>
    </source>
</evidence>
<evidence type="ECO:0000313" key="5">
    <source>
        <dbReference type="EMBL" id="THD84404.1"/>
    </source>
</evidence>
<dbReference type="Pfam" id="PF01638">
    <property type="entry name" value="HxlR"/>
    <property type="match status" value="1"/>
</dbReference>
<evidence type="ECO:0000256" key="1">
    <source>
        <dbReference type="ARBA" id="ARBA00023015"/>
    </source>
</evidence>
<protein>
    <submittedName>
        <fullName evidence="5">Transcriptional regulator</fullName>
    </submittedName>
</protein>
<keyword evidence="2" id="KW-0238">DNA-binding</keyword>
<dbReference type="PROSITE" id="PS51118">
    <property type="entry name" value="HTH_HXLR"/>
    <property type="match status" value="1"/>
</dbReference>
<dbReference type="GO" id="GO:0003677">
    <property type="term" value="F:DNA binding"/>
    <property type="evidence" value="ECO:0007669"/>
    <property type="project" value="UniProtKB-KW"/>
</dbReference>
<keyword evidence="1" id="KW-0805">Transcription regulation</keyword>
<dbReference type="PANTHER" id="PTHR33204">
    <property type="entry name" value="TRANSCRIPTIONAL REGULATOR, MARR FAMILY"/>
    <property type="match status" value="1"/>
</dbReference>
<keyword evidence="6" id="KW-1185">Reference proteome</keyword>
<dbReference type="GO" id="GO:0006355">
    <property type="term" value="P:regulation of DNA-templated transcription"/>
    <property type="evidence" value="ECO:0007669"/>
    <property type="project" value="UniProtKB-ARBA"/>
</dbReference>
<organism evidence="5 6">
    <name type="scientific">Aliigemmobacter aestuarii</name>
    <dbReference type="NCBI Taxonomy" id="1445661"/>
    <lineage>
        <taxon>Bacteria</taxon>
        <taxon>Pseudomonadati</taxon>
        <taxon>Pseudomonadota</taxon>
        <taxon>Alphaproteobacteria</taxon>
        <taxon>Rhodobacterales</taxon>
        <taxon>Paracoccaceae</taxon>
        <taxon>Aliigemmobacter</taxon>
    </lineage>
</organism>
<dbReference type="OrthoDB" id="9782219at2"/>
<proteinExistence type="predicted"/>
<dbReference type="SUPFAM" id="SSF46785">
    <property type="entry name" value="Winged helix' DNA-binding domain"/>
    <property type="match status" value="1"/>
</dbReference>
<dbReference type="InterPro" id="IPR036390">
    <property type="entry name" value="WH_DNA-bd_sf"/>
</dbReference>